<sequence length="387" mass="43490">MLDIKRLRYASLIVSTGLLLSACAGETDDDPDPDTDEEVIAPELDDDETDDTDDESDSENDDNDDEVSVSQDLTDWIPMAEDTLLDYEGDGIEYASFTRYPQFVHEDTYQFVESTSGTDVVFIYEYTDQEVREIFVRPETYFRDDFVDTELSSEQENYEILLQLPIEMGQSWESPTGSISEITNIDFEIDTEFGTFEAIEVTRTVDETDTLYYYAEGLGLVERVSNPGDEEMEIMSTLISRSENQPEELPVTIFSLDDQGEGLIASDVTIELFTNEPIRTALVEVLRGQAPDTESAALINEGVDINYMFLGDEDIAYADFSVELTEEMHAGSGIEGLIVQGIINTIGGYYNVEEVYLTLDGEPYSSGHFELTEGETWPVDHSAVTWE</sequence>
<feature type="signal peptide" evidence="2">
    <location>
        <begin position="1"/>
        <end position="24"/>
    </location>
</feature>
<dbReference type="EMBL" id="PVTO01000009">
    <property type="protein sequence ID" value="PRY82775.1"/>
    <property type="molecule type" value="Genomic_DNA"/>
</dbReference>
<evidence type="ECO:0000259" key="3">
    <source>
        <dbReference type="SMART" id="SM00909"/>
    </source>
</evidence>
<protein>
    <submittedName>
        <fullName evidence="4">Sporulation and spore germination protein</fullName>
    </submittedName>
</protein>
<keyword evidence="2" id="KW-0732">Signal</keyword>
<dbReference type="Pfam" id="PF10646">
    <property type="entry name" value="Germane"/>
    <property type="match status" value="1"/>
</dbReference>
<dbReference type="Proteomes" id="UP000238205">
    <property type="component" value="Unassembled WGS sequence"/>
</dbReference>
<feature type="region of interest" description="Disordered" evidence="1">
    <location>
        <begin position="23"/>
        <end position="73"/>
    </location>
</feature>
<proteinExistence type="predicted"/>
<dbReference type="SMART" id="SM00909">
    <property type="entry name" value="Germane"/>
    <property type="match status" value="1"/>
</dbReference>
<gene>
    <name evidence="4" type="ORF">CLV38_109105</name>
</gene>
<dbReference type="AlphaFoldDB" id="A0A2T0W7U8"/>
<reference evidence="4 5" key="1">
    <citation type="submission" date="2018-03" db="EMBL/GenBank/DDBJ databases">
        <title>Genomic Encyclopedia of Archaeal and Bacterial Type Strains, Phase II (KMG-II): from individual species to whole genera.</title>
        <authorList>
            <person name="Goeker M."/>
        </authorList>
    </citation>
    <scope>NUCLEOTIDE SEQUENCE [LARGE SCALE GENOMIC DNA]</scope>
    <source>
        <strain evidence="4 5">DSM 13175</strain>
    </source>
</reference>
<comment type="caution">
    <text evidence="4">The sequence shown here is derived from an EMBL/GenBank/DDBJ whole genome shotgun (WGS) entry which is preliminary data.</text>
</comment>
<dbReference type="InterPro" id="IPR019606">
    <property type="entry name" value="GerMN"/>
</dbReference>
<evidence type="ECO:0000256" key="1">
    <source>
        <dbReference type="SAM" id="MobiDB-lite"/>
    </source>
</evidence>
<accession>A0A2T0W7U8</accession>
<dbReference type="OrthoDB" id="1683231at2"/>
<feature type="chain" id="PRO_5015661857" evidence="2">
    <location>
        <begin position="25"/>
        <end position="387"/>
    </location>
</feature>
<feature type="domain" description="GerMN" evidence="3">
    <location>
        <begin position="279"/>
        <end position="368"/>
    </location>
</feature>
<dbReference type="PROSITE" id="PS51257">
    <property type="entry name" value="PROKAR_LIPOPROTEIN"/>
    <property type="match status" value="1"/>
</dbReference>
<keyword evidence="5" id="KW-1185">Reference proteome</keyword>
<feature type="compositionally biased region" description="Acidic residues" evidence="1">
    <location>
        <begin position="26"/>
        <end position="67"/>
    </location>
</feature>
<name>A0A2T0W7U8_9LACT</name>
<evidence type="ECO:0000313" key="5">
    <source>
        <dbReference type="Proteomes" id="UP000238205"/>
    </source>
</evidence>
<organism evidence="4 5">
    <name type="scientific">Alkalibacterium olivapovliticus</name>
    <dbReference type="NCBI Taxonomy" id="99907"/>
    <lineage>
        <taxon>Bacteria</taxon>
        <taxon>Bacillati</taxon>
        <taxon>Bacillota</taxon>
        <taxon>Bacilli</taxon>
        <taxon>Lactobacillales</taxon>
        <taxon>Carnobacteriaceae</taxon>
        <taxon>Alkalibacterium</taxon>
    </lineage>
</organism>
<evidence type="ECO:0000256" key="2">
    <source>
        <dbReference type="SAM" id="SignalP"/>
    </source>
</evidence>
<dbReference type="RefSeq" id="WP_106192920.1">
    <property type="nucleotide sequence ID" value="NZ_PVTO01000009.1"/>
</dbReference>
<evidence type="ECO:0000313" key="4">
    <source>
        <dbReference type="EMBL" id="PRY82775.1"/>
    </source>
</evidence>